<gene>
    <name evidence="2" type="ORF">IAA70_01285</name>
</gene>
<organism evidence="2 3">
    <name type="scientific">Candidatus Avoscillospira stercoripullorum</name>
    <dbReference type="NCBI Taxonomy" id="2840709"/>
    <lineage>
        <taxon>Bacteria</taxon>
        <taxon>Bacillati</taxon>
        <taxon>Bacillota</taxon>
        <taxon>Clostridia</taxon>
        <taxon>Eubacteriales</taxon>
        <taxon>Oscillospiraceae</taxon>
        <taxon>Oscillospiraceae incertae sedis</taxon>
        <taxon>Candidatus Avoscillospira</taxon>
    </lineage>
</organism>
<dbReference type="Gene3D" id="3.40.50.1110">
    <property type="entry name" value="SGNH hydrolase"/>
    <property type="match status" value="1"/>
</dbReference>
<dbReference type="PANTHER" id="PTHR30383:SF5">
    <property type="entry name" value="SGNH HYDROLASE-TYPE ESTERASE DOMAIN-CONTAINING PROTEIN"/>
    <property type="match status" value="1"/>
</dbReference>
<name>A0A9D1A670_9FIRM</name>
<reference evidence="2" key="1">
    <citation type="submission" date="2020-10" db="EMBL/GenBank/DDBJ databases">
        <authorList>
            <person name="Gilroy R."/>
        </authorList>
    </citation>
    <scope>NUCLEOTIDE SEQUENCE</scope>
    <source>
        <strain evidence="2">ChiHjej9B8-7071</strain>
    </source>
</reference>
<feature type="domain" description="SGNH hydrolase-type esterase" evidence="1">
    <location>
        <begin position="6"/>
        <end position="212"/>
    </location>
</feature>
<sequence length="224" mass="25312">MKVQIYGDSLMKGVVVDENYHYKPLAKTLLAELQEATGVETVNRAHFGYTVDKGQAVLQKDLEGGMVSDFAVIEFGGNDCDFNWPEVAQSPEAVHAPHTPLEKFLGTVTQMTQALKEKGIQPVLMSLPPLDAQRYLNFIGRLGSDTAKILHWLGDVNRIYRYQEMYSNQIAKLSRKLSLPLIDVRTRFLERRDCGQLIARDGIHLTEAGYRLLLDECRREMASL</sequence>
<dbReference type="AlphaFoldDB" id="A0A9D1A670"/>
<dbReference type="SUPFAM" id="SSF52266">
    <property type="entry name" value="SGNH hydrolase"/>
    <property type="match status" value="1"/>
</dbReference>
<accession>A0A9D1A670</accession>
<dbReference type="Pfam" id="PF13472">
    <property type="entry name" value="Lipase_GDSL_2"/>
    <property type="match status" value="1"/>
</dbReference>
<dbReference type="Proteomes" id="UP000824258">
    <property type="component" value="Unassembled WGS sequence"/>
</dbReference>
<proteinExistence type="predicted"/>
<evidence type="ECO:0000259" key="1">
    <source>
        <dbReference type="Pfam" id="PF13472"/>
    </source>
</evidence>
<keyword evidence="2" id="KW-0378">Hydrolase</keyword>
<dbReference type="EMBL" id="DVGD01000039">
    <property type="protein sequence ID" value="HIR09016.1"/>
    <property type="molecule type" value="Genomic_DNA"/>
</dbReference>
<dbReference type="GO" id="GO:0004622">
    <property type="term" value="F:phosphatidylcholine lysophospholipase activity"/>
    <property type="evidence" value="ECO:0007669"/>
    <property type="project" value="TreeGrafter"/>
</dbReference>
<dbReference type="InterPro" id="IPR013830">
    <property type="entry name" value="SGNH_hydro"/>
</dbReference>
<comment type="caution">
    <text evidence="2">The sequence shown here is derived from an EMBL/GenBank/DDBJ whole genome shotgun (WGS) entry which is preliminary data.</text>
</comment>
<protein>
    <submittedName>
        <fullName evidence="2">SGNH/GDSL hydrolase family protein</fullName>
    </submittedName>
</protein>
<dbReference type="InterPro" id="IPR051532">
    <property type="entry name" value="Ester_Hydrolysis_Enzymes"/>
</dbReference>
<dbReference type="InterPro" id="IPR036514">
    <property type="entry name" value="SGNH_hydro_sf"/>
</dbReference>
<reference evidence="2" key="2">
    <citation type="journal article" date="2021" name="PeerJ">
        <title>Extensive microbial diversity within the chicken gut microbiome revealed by metagenomics and culture.</title>
        <authorList>
            <person name="Gilroy R."/>
            <person name="Ravi A."/>
            <person name="Getino M."/>
            <person name="Pursley I."/>
            <person name="Horton D.L."/>
            <person name="Alikhan N.F."/>
            <person name="Baker D."/>
            <person name="Gharbi K."/>
            <person name="Hall N."/>
            <person name="Watson M."/>
            <person name="Adriaenssens E.M."/>
            <person name="Foster-Nyarko E."/>
            <person name="Jarju S."/>
            <person name="Secka A."/>
            <person name="Antonio M."/>
            <person name="Oren A."/>
            <person name="Chaudhuri R.R."/>
            <person name="La Ragione R."/>
            <person name="Hildebrand F."/>
            <person name="Pallen M.J."/>
        </authorList>
    </citation>
    <scope>NUCLEOTIDE SEQUENCE</scope>
    <source>
        <strain evidence="2">ChiHjej9B8-7071</strain>
    </source>
</reference>
<evidence type="ECO:0000313" key="2">
    <source>
        <dbReference type="EMBL" id="HIR09016.1"/>
    </source>
</evidence>
<evidence type="ECO:0000313" key="3">
    <source>
        <dbReference type="Proteomes" id="UP000824258"/>
    </source>
</evidence>
<dbReference type="PANTHER" id="PTHR30383">
    <property type="entry name" value="THIOESTERASE 1/PROTEASE 1/LYSOPHOSPHOLIPASE L1"/>
    <property type="match status" value="1"/>
</dbReference>